<evidence type="ECO:0000313" key="5">
    <source>
        <dbReference type="EMBL" id="KAK8048309.1"/>
    </source>
</evidence>
<organism evidence="5 6">
    <name type="scientific">Apiospora phragmitis</name>
    <dbReference type="NCBI Taxonomy" id="2905665"/>
    <lineage>
        <taxon>Eukaryota</taxon>
        <taxon>Fungi</taxon>
        <taxon>Dikarya</taxon>
        <taxon>Ascomycota</taxon>
        <taxon>Pezizomycotina</taxon>
        <taxon>Sordariomycetes</taxon>
        <taxon>Xylariomycetidae</taxon>
        <taxon>Amphisphaeriales</taxon>
        <taxon>Apiosporaceae</taxon>
        <taxon>Apiospora</taxon>
    </lineage>
</organism>
<protein>
    <recommendedName>
        <fullName evidence="4">D-isomer specific 2-hydroxyacid dehydrogenase NAD-binding domain-containing protein</fullName>
    </recommendedName>
</protein>
<dbReference type="Gene3D" id="3.40.50.720">
    <property type="entry name" value="NAD(P)-binding Rossmann-like Domain"/>
    <property type="match status" value="2"/>
</dbReference>
<feature type="region of interest" description="Disordered" evidence="3">
    <location>
        <begin position="1"/>
        <end position="40"/>
    </location>
</feature>
<dbReference type="RefSeq" id="XP_066710558.1">
    <property type="nucleotide sequence ID" value="XM_066861448.1"/>
</dbReference>
<keyword evidence="2" id="KW-0520">NAD</keyword>
<dbReference type="PANTHER" id="PTHR43333:SF1">
    <property type="entry name" value="D-ISOMER SPECIFIC 2-HYDROXYACID DEHYDROGENASE NAD-BINDING DOMAIN-CONTAINING PROTEIN"/>
    <property type="match status" value="1"/>
</dbReference>
<feature type="compositionally biased region" description="Low complexity" evidence="3">
    <location>
        <begin position="8"/>
        <end position="25"/>
    </location>
</feature>
<gene>
    <name evidence="5" type="ORF">PG994_010039</name>
</gene>
<proteinExistence type="predicted"/>
<dbReference type="GeneID" id="92094511"/>
<reference evidence="5 6" key="1">
    <citation type="submission" date="2023-01" db="EMBL/GenBank/DDBJ databases">
        <title>Analysis of 21 Apiospora genomes using comparative genomics revels a genus with tremendous synthesis potential of carbohydrate active enzymes and secondary metabolites.</title>
        <authorList>
            <person name="Sorensen T."/>
        </authorList>
    </citation>
    <scope>NUCLEOTIDE SEQUENCE [LARGE SCALE GENOMIC DNA]</scope>
    <source>
        <strain evidence="5 6">CBS 135458</strain>
    </source>
</reference>
<dbReference type="CDD" id="cd12163">
    <property type="entry name" value="2-Hacid_dh_5"/>
    <property type="match status" value="1"/>
</dbReference>
<dbReference type="EMBL" id="JAQQWL010000011">
    <property type="protein sequence ID" value="KAK8048309.1"/>
    <property type="molecule type" value="Genomic_DNA"/>
</dbReference>
<dbReference type="SUPFAM" id="SSF51735">
    <property type="entry name" value="NAD(P)-binding Rossmann-fold domains"/>
    <property type="match status" value="1"/>
</dbReference>
<keyword evidence="1" id="KW-0560">Oxidoreductase</keyword>
<accession>A0ABR1TNX6</accession>
<feature type="domain" description="D-isomer specific 2-hydroxyacid dehydrogenase NAD-binding" evidence="4">
    <location>
        <begin position="160"/>
        <end position="374"/>
    </location>
</feature>
<evidence type="ECO:0000256" key="1">
    <source>
        <dbReference type="ARBA" id="ARBA00023002"/>
    </source>
</evidence>
<dbReference type="InterPro" id="IPR006140">
    <property type="entry name" value="D-isomer_DH_NAD-bd"/>
</dbReference>
<feature type="compositionally biased region" description="Polar residues" evidence="3">
    <location>
        <begin position="26"/>
        <end position="38"/>
    </location>
</feature>
<dbReference type="Pfam" id="PF02826">
    <property type="entry name" value="2-Hacid_dh_C"/>
    <property type="match status" value="1"/>
</dbReference>
<evidence type="ECO:0000259" key="4">
    <source>
        <dbReference type="Pfam" id="PF02826"/>
    </source>
</evidence>
<dbReference type="Proteomes" id="UP001480595">
    <property type="component" value="Unassembled WGS sequence"/>
</dbReference>
<dbReference type="InterPro" id="IPR036291">
    <property type="entry name" value="NAD(P)-bd_dom_sf"/>
</dbReference>
<keyword evidence="6" id="KW-1185">Reference proteome</keyword>
<name>A0ABR1TNX6_9PEZI</name>
<dbReference type="PANTHER" id="PTHR43333">
    <property type="entry name" value="2-HACID_DH_C DOMAIN-CONTAINING PROTEIN"/>
    <property type="match status" value="1"/>
</dbReference>
<comment type="caution">
    <text evidence="5">The sequence shown here is derived from an EMBL/GenBank/DDBJ whole genome shotgun (WGS) entry which is preliminary data.</text>
</comment>
<sequence length="411" mass="45122">MYIRDILASSSGGEAGSGNTAAEAAQNSQGGDSSSGTNKRLDGHQLLVLTDVARFPELQPGSAWRRRVEGAHPGLQIVVYDQDTWRDRTFPEDLDWANTTMLLSGAVFPTPDSAPKLEFIQLQSAGADPINQTPIFRETDVAVCTTNGVHGPQIAEWVIGTFLAMNHQLPHFLKQQREGKWQQGWPNEGMQDGVKQRVLTVSHAHTRYRGILGYGSIGRQVARIAKALAMDVVAYTNHPRPTPESRRDRGYIGEFPSAWYSGTDDASIDEFLGSGLDWLVIAVPLTDSTRGLISEARLKLLSPQKDKKDNEQVVVKPFVTNIARGPIVDTTALIKALEQGWIRGAAVDVTDPEPLPEGHPLWSAKNLILTPHISAMSNSLGHRIADVLELNLQRFSEGKKLVNQVSRKEGY</sequence>
<evidence type="ECO:0000313" key="6">
    <source>
        <dbReference type="Proteomes" id="UP001480595"/>
    </source>
</evidence>
<evidence type="ECO:0000256" key="3">
    <source>
        <dbReference type="SAM" id="MobiDB-lite"/>
    </source>
</evidence>
<evidence type="ECO:0000256" key="2">
    <source>
        <dbReference type="ARBA" id="ARBA00023027"/>
    </source>
</evidence>